<dbReference type="Gene3D" id="3.40.50.800">
    <property type="entry name" value="Anticodon-binding domain"/>
    <property type="match status" value="1"/>
</dbReference>
<evidence type="ECO:0000259" key="13">
    <source>
        <dbReference type="PROSITE" id="PS50862"/>
    </source>
</evidence>
<accession>A0A2P9DGQ8</accession>
<dbReference type="InterPro" id="IPR002314">
    <property type="entry name" value="aa-tRNA-synt_IIb"/>
</dbReference>
<gene>
    <name evidence="14" type="ORF">PRG01_1123400</name>
</gene>
<feature type="region of interest" description="Disordered" evidence="11">
    <location>
        <begin position="247"/>
        <end position="310"/>
    </location>
</feature>
<dbReference type="VEuPathDB" id="PlasmoDB:PRCDC_1124500"/>
<dbReference type="InterPro" id="IPR045864">
    <property type="entry name" value="aa-tRNA-synth_II/BPL/LPL"/>
</dbReference>
<dbReference type="PANTHER" id="PTHR11451:SF46">
    <property type="entry name" value="THREONINE--TRNA LIGASE"/>
    <property type="match status" value="1"/>
</dbReference>
<dbReference type="InterPro" id="IPR004154">
    <property type="entry name" value="Anticodon-bd"/>
</dbReference>
<dbReference type="EMBL" id="LT969574">
    <property type="protein sequence ID" value="SOV80191.1"/>
    <property type="molecule type" value="Genomic_DNA"/>
</dbReference>
<reference evidence="14 15" key="1">
    <citation type="submission" date="2016-09" db="EMBL/GenBank/DDBJ databases">
        <authorList>
            <consortium name="Pathogen Informatics"/>
        </authorList>
    </citation>
    <scope>NUCLEOTIDE SEQUENCE [LARGE SCALE GENOMIC DNA]</scope>
</reference>
<dbReference type="VEuPathDB" id="PlasmoDB:PRG01_1123400"/>
<dbReference type="SMART" id="SM00863">
    <property type="entry name" value="tRNA_SAD"/>
    <property type="match status" value="1"/>
</dbReference>
<evidence type="ECO:0000256" key="10">
    <source>
        <dbReference type="SAM" id="Coils"/>
    </source>
</evidence>
<feature type="signal peptide" evidence="12">
    <location>
        <begin position="1"/>
        <end position="20"/>
    </location>
</feature>
<comment type="similarity">
    <text evidence="1">Belongs to the class-II aminoacyl-tRNA synthetase family.</text>
</comment>
<comment type="catalytic activity">
    <reaction evidence="9">
        <text>tRNA(Thr) + L-threonine + ATP = L-threonyl-tRNA(Thr) + AMP + diphosphate + H(+)</text>
        <dbReference type="Rhea" id="RHEA:24624"/>
        <dbReference type="Rhea" id="RHEA-COMP:9670"/>
        <dbReference type="Rhea" id="RHEA-COMP:9704"/>
        <dbReference type="ChEBI" id="CHEBI:15378"/>
        <dbReference type="ChEBI" id="CHEBI:30616"/>
        <dbReference type="ChEBI" id="CHEBI:33019"/>
        <dbReference type="ChEBI" id="CHEBI:57926"/>
        <dbReference type="ChEBI" id="CHEBI:78442"/>
        <dbReference type="ChEBI" id="CHEBI:78534"/>
        <dbReference type="ChEBI" id="CHEBI:456215"/>
        <dbReference type="EC" id="6.1.1.3"/>
    </reaction>
</comment>
<keyword evidence="12" id="KW-0732">Signal</keyword>
<evidence type="ECO:0000256" key="7">
    <source>
        <dbReference type="ARBA" id="ARBA00023146"/>
    </source>
</evidence>
<evidence type="ECO:0000256" key="9">
    <source>
        <dbReference type="ARBA" id="ARBA00049515"/>
    </source>
</evidence>
<sequence length="996" mass="117179">MKKIIMVIFFLLSKICKYNAILKSLKKKNNKIVLNIITKKQEPHLYHKLYNNIYNNKNKIKIKKKDNKEASFFYINNSKKKLFDEQGNTLILHKRNKWINKRDNIVENHKNIKTKKHLFLKLFISKNNYIYNTKMFSSCINNNSNTNDVEVMKKKLVVGENPQFIKKRLEKFNEIKEKRKQELEENFEQLRKPITIELLDGSIKSGESYVTTPFDIALSISKRLAEDSIVCKVTYLEKVDVELCDIEEGDDHNEQTNDALEENSKEDKNENNNNENENNNNENNNNNNENNSDDGHNNYNNYNNYNNNNNNSYSHTMKSILWDLNVPLLGNCKLEFINIQSEEGQKIFWHSSAHILGSSLEKLFGGFLTIGPALKKGFYYDIFLNNFSINNEDYKRIEDEFNKLVKENVPFEKVICTKEEALELFEYNPFKLELIKSKIPDNKKTSVYKCGNFIDLCLGPHIKNTGKVKTFKVLKNSSAYWLGQKENDSLQRVYGISFQKKSELVEYLKFLEEAKKRDHRNVGKILNLFFFEKETSPGSCFWLPHGSKIYNKLIEFIRKEYRIRKYEEVISPNVFSCDLWKTSGHYQNYKDCMFLFNVENKEWGMKPMNCPGHCLMFKQLNVSYRSLPVRLADFGVLHRNEISGSLSGLTRVRRFQQDDSHIFCSMEHIKQEVLNTLNFLFYVYNLFGFKYELFLSTRPKKFIGQISTWNLAEQHLKDALDAANIQWKINEGDGAFYGPKIDILVKDSLNRTHQCGTIQLDFQLPVRFNLQYKNKEYVNNNEKNEKNHDNDDNIHNNNCLNHDDLHNNEKKEFKDPQNHNEDKEHNNIHDNNSLKPNINEEALLKKGFERPIIIHRAILGSVERFVAILIEHTAGKLPFWLSPRQAIVLPISDKYNDYANYVYETLHNNMFDVDVDTSVNTLNKKIREAQLKQFNYILVVGEKELTTNTVTLRDRDDQNNQHVYTIQELIDKFNKLLDVNSRKFNQIKEFNSNQST</sequence>
<dbReference type="SUPFAM" id="SSF55681">
    <property type="entry name" value="Class II aaRS and biotin synthetases"/>
    <property type="match status" value="1"/>
</dbReference>
<dbReference type="CDD" id="cd01667">
    <property type="entry name" value="TGS_ThrRS"/>
    <property type="match status" value="1"/>
</dbReference>
<keyword evidence="3 14" id="KW-0436">Ligase</keyword>
<dbReference type="Pfam" id="PF03129">
    <property type="entry name" value="HGTP_anticodon"/>
    <property type="match status" value="1"/>
</dbReference>
<dbReference type="InterPro" id="IPR018163">
    <property type="entry name" value="Thr/Ala-tRNA-synth_IIc_edit"/>
</dbReference>
<keyword evidence="5" id="KW-0067">ATP-binding</keyword>
<dbReference type="GO" id="GO:0005739">
    <property type="term" value="C:mitochondrion"/>
    <property type="evidence" value="ECO:0007669"/>
    <property type="project" value="TreeGrafter"/>
</dbReference>
<dbReference type="GO" id="GO:0004829">
    <property type="term" value="F:threonine-tRNA ligase activity"/>
    <property type="evidence" value="ECO:0007669"/>
    <property type="project" value="UniProtKB-EC"/>
</dbReference>
<feature type="domain" description="Aminoacyl-transfer RNA synthetases class-II family profile" evidence="13">
    <location>
        <begin position="544"/>
        <end position="878"/>
    </location>
</feature>
<dbReference type="Gene3D" id="3.10.20.30">
    <property type="match status" value="1"/>
</dbReference>
<dbReference type="InterPro" id="IPR012675">
    <property type="entry name" value="Beta-grasp_dom_sf"/>
</dbReference>
<feature type="region of interest" description="Disordered" evidence="11">
    <location>
        <begin position="781"/>
        <end position="834"/>
    </location>
</feature>
<evidence type="ECO:0000313" key="14">
    <source>
        <dbReference type="EMBL" id="SOV80191.1"/>
    </source>
</evidence>
<dbReference type="Pfam" id="PF07973">
    <property type="entry name" value="tRNA_SAD"/>
    <property type="match status" value="1"/>
</dbReference>
<feature type="chain" id="PRO_5015152088" description="threonine--tRNA ligase" evidence="12">
    <location>
        <begin position="21"/>
        <end position="996"/>
    </location>
</feature>
<dbReference type="OrthoDB" id="5423599at2759"/>
<evidence type="ECO:0000256" key="12">
    <source>
        <dbReference type="SAM" id="SignalP"/>
    </source>
</evidence>
<evidence type="ECO:0000256" key="4">
    <source>
        <dbReference type="ARBA" id="ARBA00022741"/>
    </source>
</evidence>
<dbReference type="FunFam" id="3.40.50.800:FF:000031">
    <property type="entry name" value="Threonine-tRNA ligase"/>
    <property type="match status" value="1"/>
</dbReference>
<evidence type="ECO:0000256" key="8">
    <source>
        <dbReference type="ARBA" id="ARBA00031900"/>
    </source>
</evidence>
<dbReference type="GO" id="GO:0006435">
    <property type="term" value="P:threonyl-tRNA aminoacylation"/>
    <property type="evidence" value="ECO:0007669"/>
    <property type="project" value="InterPro"/>
</dbReference>
<dbReference type="AlphaFoldDB" id="A0A2P9DGQ8"/>
<dbReference type="Gene3D" id="3.30.930.10">
    <property type="entry name" value="Bira Bifunctional Protein, Domain 2"/>
    <property type="match status" value="1"/>
</dbReference>
<evidence type="ECO:0000256" key="1">
    <source>
        <dbReference type="ARBA" id="ARBA00008226"/>
    </source>
</evidence>
<name>A0A2P9DGQ8_PLARE</name>
<dbReference type="CDD" id="cd00771">
    <property type="entry name" value="ThrRS_core"/>
    <property type="match status" value="1"/>
</dbReference>
<dbReference type="InterPro" id="IPR033728">
    <property type="entry name" value="ThrRS_core"/>
</dbReference>
<dbReference type="Pfam" id="PF00587">
    <property type="entry name" value="tRNA-synt_2b"/>
    <property type="match status" value="1"/>
</dbReference>
<dbReference type="SUPFAM" id="SSF52954">
    <property type="entry name" value="Class II aaRS ABD-related"/>
    <property type="match status" value="1"/>
</dbReference>
<organism evidence="14 15">
    <name type="scientific">Plasmodium reichenowi</name>
    <dbReference type="NCBI Taxonomy" id="5854"/>
    <lineage>
        <taxon>Eukaryota</taxon>
        <taxon>Sar</taxon>
        <taxon>Alveolata</taxon>
        <taxon>Apicomplexa</taxon>
        <taxon>Aconoidasida</taxon>
        <taxon>Haemosporida</taxon>
        <taxon>Plasmodiidae</taxon>
        <taxon>Plasmodium</taxon>
        <taxon>Plasmodium (Laverania)</taxon>
    </lineage>
</organism>
<dbReference type="InterPro" id="IPR047246">
    <property type="entry name" value="ThrRS_anticodon"/>
</dbReference>
<feature type="compositionally biased region" description="Low complexity" evidence="11">
    <location>
        <begin position="271"/>
        <end position="290"/>
    </location>
</feature>
<dbReference type="Gene3D" id="3.30.980.10">
    <property type="entry name" value="Threonyl-trna Synthetase, Chain A, domain 2"/>
    <property type="match status" value="1"/>
</dbReference>
<protein>
    <recommendedName>
        <fullName evidence="2">threonine--tRNA ligase</fullName>
        <ecNumber evidence="2">6.1.1.3</ecNumber>
    </recommendedName>
    <alternativeName>
        <fullName evidence="8">Threonyl-tRNA synthetase</fullName>
    </alternativeName>
</protein>
<keyword evidence="7" id="KW-0030">Aminoacyl-tRNA synthetase</keyword>
<dbReference type="SUPFAM" id="SSF55186">
    <property type="entry name" value="ThrRS/AlaRS common domain"/>
    <property type="match status" value="1"/>
</dbReference>
<dbReference type="FunFam" id="3.30.980.10:FF:000005">
    <property type="entry name" value="Threonyl-tRNA synthetase, mitochondrial"/>
    <property type="match status" value="1"/>
</dbReference>
<evidence type="ECO:0000256" key="5">
    <source>
        <dbReference type="ARBA" id="ARBA00022840"/>
    </source>
</evidence>
<evidence type="ECO:0000256" key="3">
    <source>
        <dbReference type="ARBA" id="ARBA00022598"/>
    </source>
</evidence>
<feature type="compositionally biased region" description="Basic and acidic residues" evidence="11">
    <location>
        <begin position="801"/>
        <end position="828"/>
    </location>
</feature>
<dbReference type="Proteomes" id="UP000240500">
    <property type="component" value="Chromosome 11"/>
</dbReference>
<dbReference type="PROSITE" id="PS50862">
    <property type="entry name" value="AA_TRNA_LIGASE_II"/>
    <property type="match status" value="1"/>
</dbReference>
<dbReference type="PANTHER" id="PTHR11451">
    <property type="entry name" value="THREONINE-TRNA LIGASE"/>
    <property type="match status" value="1"/>
</dbReference>
<evidence type="ECO:0000256" key="2">
    <source>
        <dbReference type="ARBA" id="ARBA00013163"/>
    </source>
</evidence>
<feature type="coiled-coil region" evidence="10">
    <location>
        <begin position="166"/>
        <end position="193"/>
    </location>
</feature>
<dbReference type="PRINTS" id="PR01047">
    <property type="entry name" value="TRNASYNTHTHR"/>
</dbReference>
<evidence type="ECO:0000256" key="6">
    <source>
        <dbReference type="ARBA" id="ARBA00022917"/>
    </source>
</evidence>
<dbReference type="GO" id="GO:0005524">
    <property type="term" value="F:ATP binding"/>
    <property type="evidence" value="ECO:0007669"/>
    <property type="project" value="UniProtKB-KW"/>
</dbReference>
<dbReference type="HAMAP" id="MF_00184">
    <property type="entry name" value="Thr_tRNA_synth"/>
    <property type="match status" value="1"/>
</dbReference>
<evidence type="ECO:0000313" key="15">
    <source>
        <dbReference type="Proteomes" id="UP000240500"/>
    </source>
</evidence>
<dbReference type="InterPro" id="IPR036621">
    <property type="entry name" value="Anticodon-bd_dom_sf"/>
</dbReference>
<dbReference type="CDD" id="cd00860">
    <property type="entry name" value="ThrRS_anticodon"/>
    <property type="match status" value="1"/>
</dbReference>
<feature type="compositionally biased region" description="Basic and acidic residues" evidence="11">
    <location>
        <begin position="782"/>
        <end position="794"/>
    </location>
</feature>
<proteinExistence type="inferred from homology"/>
<keyword evidence="10" id="KW-0175">Coiled coil</keyword>
<dbReference type="NCBIfam" id="TIGR00418">
    <property type="entry name" value="thrS"/>
    <property type="match status" value="1"/>
</dbReference>
<dbReference type="EC" id="6.1.1.3" evidence="2"/>
<feature type="compositionally biased region" description="Low complexity" evidence="11">
    <location>
        <begin position="297"/>
        <end position="310"/>
    </location>
</feature>
<keyword evidence="6" id="KW-0648">Protein biosynthesis</keyword>
<dbReference type="InterPro" id="IPR006195">
    <property type="entry name" value="aa-tRNA-synth_II"/>
</dbReference>
<dbReference type="InterPro" id="IPR002320">
    <property type="entry name" value="Thr-tRNA-ligase_IIa"/>
</dbReference>
<keyword evidence="4" id="KW-0547">Nucleotide-binding</keyword>
<dbReference type="InterPro" id="IPR012947">
    <property type="entry name" value="tRNA_SAD"/>
</dbReference>
<evidence type="ECO:0000256" key="11">
    <source>
        <dbReference type="SAM" id="MobiDB-lite"/>
    </source>
</evidence>